<evidence type="ECO:0000256" key="1">
    <source>
        <dbReference type="ARBA" id="ARBA00004651"/>
    </source>
</evidence>
<dbReference type="GO" id="GO:0005886">
    <property type="term" value="C:plasma membrane"/>
    <property type="evidence" value="ECO:0007669"/>
    <property type="project" value="UniProtKB-SubCell"/>
</dbReference>
<feature type="transmembrane region" description="Helical" evidence="6">
    <location>
        <begin position="126"/>
        <end position="144"/>
    </location>
</feature>
<dbReference type="InterPro" id="IPR013604">
    <property type="entry name" value="7TM_chemorcpt"/>
</dbReference>
<keyword evidence="2 6" id="KW-1003">Cell membrane</keyword>
<accession>A0ABD1CGE3</accession>
<evidence type="ECO:0000256" key="4">
    <source>
        <dbReference type="ARBA" id="ARBA00022989"/>
    </source>
</evidence>
<keyword evidence="8" id="KW-1185">Reference proteome</keyword>
<organism evidence="7 8">
    <name type="scientific">Culex pipiens pipiens</name>
    <name type="common">Northern house mosquito</name>
    <dbReference type="NCBI Taxonomy" id="38569"/>
    <lineage>
        <taxon>Eukaryota</taxon>
        <taxon>Metazoa</taxon>
        <taxon>Ecdysozoa</taxon>
        <taxon>Arthropoda</taxon>
        <taxon>Hexapoda</taxon>
        <taxon>Insecta</taxon>
        <taxon>Pterygota</taxon>
        <taxon>Neoptera</taxon>
        <taxon>Endopterygota</taxon>
        <taxon>Diptera</taxon>
        <taxon>Nematocera</taxon>
        <taxon>Culicoidea</taxon>
        <taxon>Culicidae</taxon>
        <taxon>Culicinae</taxon>
        <taxon>Culicini</taxon>
        <taxon>Culex</taxon>
        <taxon>Culex</taxon>
    </lineage>
</organism>
<sequence>MYHVYNFLVNATFTNVFVVVSYLGAHYYRVINVRICTAYRKIEDVSTKNVVRKRLVSSRLVRELHQLAQWHGELNQLIHEFTDLHSASLAVMILKNFVIMVGALFGAYVCTVVEVLVGLAPVFDLFAFHMVMAFFFFMQFYYLVTSAAMLTRRALGTMINYLIVAVQFQITREKKLKPAVVKQELVEPENGHVIMLPEVHIKDELPDWQVDELLRKEQAPGNHNITDSEGFVKYADLKKDLKQFIETIVEETVERCFQKHFAQLVALIISSNSTAVESDEDINPNDIQPEHDLEAENPELEQEYQQVLRTITSSPPPLVPLRAPHELRVEANVGEDDILANHVKITNALEVKAWDEKLNDVEYFNKYVRYFERQIVPNSFVEVGDNAGFLIVNQLFVPQFWQSGIEWSSSYAKDDKNAFSKFHNVLGLLYKLISDADRTYSTDKMEWFIRRRLLARKG</sequence>
<keyword evidence="3 6" id="KW-0812">Transmembrane</keyword>
<evidence type="ECO:0000313" key="7">
    <source>
        <dbReference type="EMBL" id="KAL1375475.1"/>
    </source>
</evidence>
<evidence type="ECO:0000256" key="5">
    <source>
        <dbReference type="ARBA" id="ARBA00023136"/>
    </source>
</evidence>
<keyword evidence="5 6" id="KW-0472">Membrane</keyword>
<proteinExistence type="inferred from homology"/>
<dbReference type="GO" id="GO:0007165">
    <property type="term" value="P:signal transduction"/>
    <property type="evidence" value="ECO:0007669"/>
    <property type="project" value="UniProtKB-KW"/>
</dbReference>
<name>A0ABD1CGE3_CULPP</name>
<comment type="caution">
    <text evidence="6">Lacks conserved residue(s) required for the propagation of feature annotation.</text>
</comment>
<dbReference type="Pfam" id="PF08395">
    <property type="entry name" value="7tm_7"/>
    <property type="match status" value="1"/>
</dbReference>
<comment type="function">
    <text evidence="6">Gustatory receptor which mediates acceptance or avoidance behavior, depending on its substrates.</text>
</comment>
<reference evidence="7 8" key="1">
    <citation type="submission" date="2024-05" db="EMBL/GenBank/DDBJ databases">
        <title>Culex pipiens pipiens assembly and annotation.</title>
        <authorList>
            <person name="Alout H."/>
            <person name="Durand T."/>
        </authorList>
    </citation>
    <scope>NUCLEOTIDE SEQUENCE [LARGE SCALE GENOMIC DNA]</scope>
    <source>
        <strain evidence="7">HA-2024</strain>
        <tissue evidence="7">Whole body</tissue>
    </source>
</reference>
<dbReference type="Proteomes" id="UP001562425">
    <property type="component" value="Unassembled WGS sequence"/>
</dbReference>
<keyword evidence="6" id="KW-0675">Receptor</keyword>
<comment type="caution">
    <text evidence="7">The sequence shown here is derived from an EMBL/GenBank/DDBJ whole genome shotgun (WGS) entry which is preliminary data.</text>
</comment>
<comment type="similarity">
    <text evidence="6">Belongs to the insect chemoreceptor superfamily. Gustatory receptor (GR) family.</text>
</comment>
<keyword evidence="6" id="KW-0807">Transducer</keyword>
<evidence type="ECO:0000313" key="8">
    <source>
        <dbReference type="Proteomes" id="UP001562425"/>
    </source>
</evidence>
<comment type="subcellular location">
    <subcellularLocation>
        <location evidence="1 6">Cell membrane</location>
        <topology evidence="1 6">Multi-pass membrane protein</topology>
    </subcellularLocation>
</comment>
<feature type="transmembrane region" description="Helical" evidence="6">
    <location>
        <begin position="6"/>
        <end position="25"/>
    </location>
</feature>
<protein>
    <recommendedName>
        <fullName evidence="6">Gustatory receptor</fullName>
    </recommendedName>
</protein>
<keyword evidence="4 6" id="KW-1133">Transmembrane helix</keyword>
<gene>
    <name evidence="7" type="ORF">pipiens_004654</name>
</gene>
<evidence type="ECO:0000256" key="2">
    <source>
        <dbReference type="ARBA" id="ARBA00022475"/>
    </source>
</evidence>
<dbReference type="EMBL" id="JBEHCU010012459">
    <property type="protein sequence ID" value="KAL1375475.1"/>
    <property type="molecule type" value="Genomic_DNA"/>
</dbReference>
<evidence type="ECO:0000256" key="3">
    <source>
        <dbReference type="ARBA" id="ARBA00022692"/>
    </source>
</evidence>
<evidence type="ECO:0000256" key="6">
    <source>
        <dbReference type="RuleBase" id="RU363108"/>
    </source>
</evidence>
<dbReference type="AlphaFoldDB" id="A0ABD1CGE3"/>
<feature type="transmembrane region" description="Helical" evidence="6">
    <location>
        <begin position="97"/>
        <end position="120"/>
    </location>
</feature>